<accession>A0AAN5CSS7</accession>
<name>A0AAN5CSS7_9BILA</name>
<gene>
    <name evidence="1" type="ORF">PMAYCL1PPCAC_20228</name>
</gene>
<dbReference type="EMBL" id="BTRK01000004">
    <property type="protein sequence ID" value="GMR50033.1"/>
    <property type="molecule type" value="Genomic_DNA"/>
</dbReference>
<sequence>QDALLETDLSQLSIHDSGISLIEKFPRELLWKIFDMTLESIHNIRLISRAIKSEGDQYLLQRKTIHFVNHVVFDFQCVPGPLRDLSPDELWDRVG</sequence>
<comment type="caution">
    <text evidence="1">The sequence shown here is derived from an EMBL/GenBank/DDBJ whole genome shotgun (WGS) entry which is preliminary data.</text>
</comment>
<organism evidence="1 2">
    <name type="scientific">Pristionchus mayeri</name>
    <dbReference type="NCBI Taxonomy" id="1317129"/>
    <lineage>
        <taxon>Eukaryota</taxon>
        <taxon>Metazoa</taxon>
        <taxon>Ecdysozoa</taxon>
        <taxon>Nematoda</taxon>
        <taxon>Chromadorea</taxon>
        <taxon>Rhabditida</taxon>
        <taxon>Rhabditina</taxon>
        <taxon>Diplogasteromorpha</taxon>
        <taxon>Diplogasteroidea</taxon>
        <taxon>Neodiplogasteridae</taxon>
        <taxon>Pristionchus</taxon>
    </lineage>
</organism>
<evidence type="ECO:0008006" key="3">
    <source>
        <dbReference type="Google" id="ProtNLM"/>
    </source>
</evidence>
<reference evidence="2" key="1">
    <citation type="submission" date="2022-10" db="EMBL/GenBank/DDBJ databases">
        <title>Genome assembly of Pristionchus species.</title>
        <authorList>
            <person name="Yoshida K."/>
            <person name="Sommer R.J."/>
        </authorList>
    </citation>
    <scope>NUCLEOTIDE SEQUENCE [LARGE SCALE GENOMIC DNA]</scope>
    <source>
        <strain evidence="2">RS5460</strain>
    </source>
</reference>
<protein>
    <recommendedName>
        <fullName evidence="3">F-box domain-containing protein</fullName>
    </recommendedName>
</protein>
<dbReference type="AlphaFoldDB" id="A0AAN5CSS7"/>
<evidence type="ECO:0000313" key="2">
    <source>
        <dbReference type="Proteomes" id="UP001328107"/>
    </source>
</evidence>
<feature type="non-terminal residue" evidence="1">
    <location>
        <position position="1"/>
    </location>
</feature>
<proteinExistence type="predicted"/>
<evidence type="ECO:0000313" key="1">
    <source>
        <dbReference type="EMBL" id="GMR50033.1"/>
    </source>
</evidence>
<keyword evidence="2" id="KW-1185">Reference proteome</keyword>
<dbReference type="Proteomes" id="UP001328107">
    <property type="component" value="Unassembled WGS sequence"/>
</dbReference>